<sequence>MFCYCRHLLRCCLRYCRSRLSQMFRNSQCNVEFVATLM</sequence>
<evidence type="ECO:0000313" key="1">
    <source>
        <dbReference type="EMBL" id="JAH50664.1"/>
    </source>
</evidence>
<dbReference type="EMBL" id="GBXM01057913">
    <property type="protein sequence ID" value="JAH50664.1"/>
    <property type="molecule type" value="Transcribed_RNA"/>
</dbReference>
<proteinExistence type="predicted"/>
<protein>
    <submittedName>
        <fullName evidence="1">Uncharacterized protein</fullName>
    </submittedName>
</protein>
<organism evidence="1">
    <name type="scientific">Anguilla anguilla</name>
    <name type="common">European freshwater eel</name>
    <name type="synonym">Muraena anguilla</name>
    <dbReference type="NCBI Taxonomy" id="7936"/>
    <lineage>
        <taxon>Eukaryota</taxon>
        <taxon>Metazoa</taxon>
        <taxon>Chordata</taxon>
        <taxon>Craniata</taxon>
        <taxon>Vertebrata</taxon>
        <taxon>Euteleostomi</taxon>
        <taxon>Actinopterygii</taxon>
        <taxon>Neopterygii</taxon>
        <taxon>Teleostei</taxon>
        <taxon>Anguilliformes</taxon>
        <taxon>Anguillidae</taxon>
        <taxon>Anguilla</taxon>
    </lineage>
</organism>
<dbReference type="AlphaFoldDB" id="A0A0E9TAC5"/>
<reference evidence="1" key="1">
    <citation type="submission" date="2014-11" db="EMBL/GenBank/DDBJ databases">
        <authorList>
            <person name="Amaro Gonzalez C."/>
        </authorList>
    </citation>
    <scope>NUCLEOTIDE SEQUENCE</scope>
</reference>
<reference evidence="1" key="2">
    <citation type="journal article" date="2015" name="Fish Shellfish Immunol.">
        <title>Early steps in the European eel (Anguilla anguilla)-Vibrio vulnificus interaction in the gills: Role of the RtxA13 toxin.</title>
        <authorList>
            <person name="Callol A."/>
            <person name="Pajuelo D."/>
            <person name="Ebbesson L."/>
            <person name="Teles M."/>
            <person name="MacKenzie S."/>
            <person name="Amaro C."/>
        </authorList>
    </citation>
    <scope>NUCLEOTIDE SEQUENCE</scope>
</reference>
<accession>A0A0E9TAC5</accession>
<name>A0A0E9TAC5_ANGAN</name>